<dbReference type="GO" id="GO:0003677">
    <property type="term" value="F:DNA binding"/>
    <property type="evidence" value="ECO:0007669"/>
    <property type="project" value="UniProtKB-KW"/>
</dbReference>
<feature type="region of interest" description="Disordered" evidence="3">
    <location>
        <begin position="377"/>
        <end position="404"/>
    </location>
</feature>
<dbReference type="InterPro" id="IPR037141">
    <property type="entry name" value="NDT80_DNA-bd_dom_sf"/>
</dbReference>
<protein>
    <recommendedName>
        <fullName evidence="4">NDT80 domain-containing protein</fullName>
    </recommendedName>
</protein>
<name>A0AA38X509_9EURO</name>
<feature type="region of interest" description="Disordered" evidence="3">
    <location>
        <begin position="154"/>
        <end position="179"/>
    </location>
</feature>
<dbReference type="PROSITE" id="PS51517">
    <property type="entry name" value="NDT80"/>
    <property type="match status" value="1"/>
</dbReference>
<sequence length="468" mass="51466">MDPNRFSQYSTTLPPQISPNHISVRYPPNSYPPRTNGPYPFSIPEPPYQGHNMSQDQSCTGRDQHGPPFHETHVHQSLMTLRAQPLVPEITATIQKGFFQVDHKWTCYRRNYFSVQCSFSFGNNSVEGPFYLSKNGSEEYVQQFAVSISAKTASTTNGESETRGLVQHTPKRDKATESVPTRQPIAPAANHSMPTNGTYSNAGHMYPNSNHLHPVSLGGFQSFDTPGSNSTPTSYTFERIQFQKATANNGKRRAQQQYFLVVVELAANIGRPGHEDWVVIATKESDPMVVRGRSPGHYKDNGRRNSENGMDPDFGSDHNGSGHPGPLPPGSFGNSHHSVDWGTLHRPSGPFGGSGYRHGMNSRFSPASLISSSTIAETTTDIEPNLSESRTAKSSSSDRSALTPLSEASDDVLFSSLDRDTFSRKRPFEDDDEGDHMRFALTGPFTDSISSLADFSALHYSKLVCASS</sequence>
<dbReference type="AlphaFoldDB" id="A0AA38X509"/>
<dbReference type="InterPro" id="IPR008967">
    <property type="entry name" value="p53-like_TF_DNA-bd_sf"/>
</dbReference>
<dbReference type="PANTHER" id="PTHR35144:SF2">
    <property type="entry name" value="MEIOSIS-SPECIFIC TRANSCRIPTION FACTOR NDT80"/>
    <property type="match status" value="1"/>
</dbReference>
<feature type="compositionally biased region" description="Low complexity" evidence="3">
    <location>
        <begin position="386"/>
        <end position="403"/>
    </location>
</feature>
<dbReference type="SUPFAM" id="SSF49417">
    <property type="entry name" value="p53-like transcription factors"/>
    <property type="match status" value="1"/>
</dbReference>
<organism evidence="5 6">
    <name type="scientific">Cladophialophora chaetospira</name>
    <dbReference type="NCBI Taxonomy" id="386627"/>
    <lineage>
        <taxon>Eukaryota</taxon>
        <taxon>Fungi</taxon>
        <taxon>Dikarya</taxon>
        <taxon>Ascomycota</taxon>
        <taxon>Pezizomycotina</taxon>
        <taxon>Eurotiomycetes</taxon>
        <taxon>Chaetothyriomycetidae</taxon>
        <taxon>Chaetothyriales</taxon>
        <taxon>Herpotrichiellaceae</taxon>
        <taxon>Cladophialophora</taxon>
    </lineage>
</organism>
<evidence type="ECO:0000256" key="2">
    <source>
        <dbReference type="PROSITE-ProRule" id="PRU00850"/>
    </source>
</evidence>
<dbReference type="GO" id="GO:0051321">
    <property type="term" value="P:meiotic cell cycle"/>
    <property type="evidence" value="ECO:0007669"/>
    <property type="project" value="TreeGrafter"/>
</dbReference>
<dbReference type="GO" id="GO:0045944">
    <property type="term" value="P:positive regulation of transcription by RNA polymerase II"/>
    <property type="evidence" value="ECO:0007669"/>
    <property type="project" value="TreeGrafter"/>
</dbReference>
<gene>
    <name evidence="5" type="ORF">H2200_008973</name>
</gene>
<feature type="region of interest" description="Disordered" evidence="3">
    <location>
        <begin position="1"/>
        <end position="22"/>
    </location>
</feature>
<evidence type="ECO:0000256" key="3">
    <source>
        <dbReference type="SAM" id="MobiDB-lite"/>
    </source>
</evidence>
<keyword evidence="1 2" id="KW-0238">DNA-binding</keyword>
<evidence type="ECO:0000256" key="1">
    <source>
        <dbReference type="ARBA" id="ARBA00023125"/>
    </source>
</evidence>
<dbReference type="PANTHER" id="PTHR35144">
    <property type="entry name" value="MEIOSIS-SPECIFIC TRANSCRIPTION FACTOR NDT80"/>
    <property type="match status" value="1"/>
</dbReference>
<reference evidence="5" key="1">
    <citation type="submission" date="2022-10" db="EMBL/GenBank/DDBJ databases">
        <title>Culturing micro-colonial fungi from biological soil crusts in the Mojave desert and describing Neophaeococcomyces mojavensis, and introducing the new genera and species Taxawa tesnikishii.</title>
        <authorList>
            <person name="Kurbessoian T."/>
            <person name="Stajich J.E."/>
        </authorList>
    </citation>
    <scope>NUCLEOTIDE SEQUENCE</scope>
    <source>
        <strain evidence="5">TK_41</strain>
    </source>
</reference>
<evidence type="ECO:0000259" key="4">
    <source>
        <dbReference type="PROSITE" id="PS51517"/>
    </source>
</evidence>
<dbReference type="Proteomes" id="UP001172673">
    <property type="component" value="Unassembled WGS sequence"/>
</dbReference>
<feature type="region of interest" description="Disordered" evidence="3">
    <location>
        <begin position="50"/>
        <end position="71"/>
    </location>
</feature>
<evidence type="ECO:0000313" key="6">
    <source>
        <dbReference type="Proteomes" id="UP001172673"/>
    </source>
</evidence>
<evidence type="ECO:0000313" key="5">
    <source>
        <dbReference type="EMBL" id="KAJ9606962.1"/>
    </source>
</evidence>
<dbReference type="Pfam" id="PF05224">
    <property type="entry name" value="NDT80_PhoG"/>
    <property type="match status" value="1"/>
</dbReference>
<feature type="compositionally biased region" description="Basic and acidic residues" evidence="3">
    <location>
        <begin position="297"/>
        <end position="306"/>
    </location>
</feature>
<dbReference type="GO" id="GO:0000228">
    <property type="term" value="C:nuclear chromosome"/>
    <property type="evidence" value="ECO:0007669"/>
    <property type="project" value="TreeGrafter"/>
</dbReference>
<feature type="compositionally biased region" description="Polar residues" evidence="3">
    <location>
        <begin position="51"/>
        <end position="61"/>
    </location>
</feature>
<feature type="region of interest" description="Disordered" evidence="3">
    <location>
        <begin position="288"/>
        <end position="346"/>
    </location>
</feature>
<accession>A0AA38X509</accession>
<comment type="caution">
    <text evidence="5">The sequence shown here is derived from an EMBL/GenBank/DDBJ whole genome shotgun (WGS) entry which is preliminary data.</text>
</comment>
<feature type="compositionally biased region" description="Polar residues" evidence="3">
    <location>
        <begin position="1"/>
        <end position="21"/>
    </location>
</feature>
<dbReference type="EMBL" id="JAPDRK010000013">
    <property type="protein sequence ID" value="KAJ9606962.1"/>
    <property type="molecule type" value="Genomic_DNA"/>
</dbReference>
<feature type="domain" description="NDT80" evidence="4">
    <location>
        <begin position="18"/>
        <end position="302"/>
    </location>
</feature>
<proteinExistence type="predicted"/>
<keyword evidence="6" id="KW-1185">Reference proteome</keyword>
<dbReference type="InterPro" id="IPR052605">
    <property type="entry name" value="Fungal_trans_regulator"/>
</dbReference>
<feature type="compositionally biased region" description="Basic and acidic residues" evidence="3">
    <location>
        <begin position="62"/>
        <end position="71"/>
    </location>
</feature>
<feature type="DNA-binding region" description="NDT80" evidence="2">
    <location>
        <begin position="18"/>
        <end position="302"/>
    </location>
</feature>
<dbReference type="GO" id="GO:0003700">
    <property type="term" value="F:DNA-binding transcription factor activity"/>
    <property type="evidence" value="ECO:0007669"/>
    <property type="project" value="UniProtKB-UniRule"/>
</dbReference>
<dbReference type="InterPro" id="IPR024061">
    <property type="entry name" value="NDT80_DNA-bd_dom"/>
</dbReference>
<dbReference type="Gene3D" id="2.60.40.1390">
    <property type="entry name" value="NDT80 DNA-binding domain"/>
    <property type="match status" value="1"/>
</dbReference>